<evidence type="ECO:0000256" key="1">
    <source>
        <dbReference type="SAM" id="Phobius"/>
    </source>
</evidence>
<keyword evidence="3" id="KW-1185">Reference proteome</keyword>
<sequence length="61" mass="6852">MDRTDWFLAFITFLLAVITLETVSNATNELFREIGGGASIVVIYFLPLYLLGHAVMNRSDD</sequence>
<dbReference type="AlphaFoldDB" id="A0AA41FXS9"/>
<gene>
    <name evidence="2" type="ORF">KTS37_03120</name>
</gene>
<evidence type="ECO:0000313" key="3">
    <source>
        <dbReference type="Proteomes" id="UP001166304"/>
    </source>
</evidence>
<dbReference type="RefSeq" id="WP_162411951.1">
    <property type="nucleotide sequence ID" value="NZ_JAHQXE010000001.1"/>
</dbReference>
<evidence type="ECO:0000313" key="2">
    <source>
        <dbReference type="EMBL" id="MBV0900770.1"/>
    </source>
</evidence>
<name>A0AA41FXS9_9EURY</name>
<feature type="transmembrane region" description="Helical" evidence="1">
    <location>
        <begin position="36"/>
        <end position="56"/>
    </location>
</feature>
<accession>A0AA41FXS9</accession>
<proteinExistence type="predicted"/>
<dbReference type="Proteomes" id="UP001166304">
    <property type="component" value="Unassembled WGS sequence"/>
</dbReference>
<keyword evidence="1" id="KW-0472">Membrane</keyword>
<comment type="caution">
    <text evidence="2">The sequence shown here is derived from an EMBL/GenBank/DDBJ whole genome shotgun (WGS) entry which is preliminary data.</text>
</comment>
<organism evidence="2 3">
    <name type="scientific">Haloarcula salina</name>
    <dbReference type="NCBI Taxonomy" id="1429914"/>
    <lineage>
        <taxon>Archaea</taxon>
        <taxon>Methanobacteriati</taxon>
        <taxon>Methanobacteriota</taxon>
        <taxon>Stenosarchaea group</taxon>
        <taxon>Halobacteria</taxon>
        <taxon>Halobacteriales</taxon>
        <taxon>Haloarculaceae</taxon>
        <taxon>Haloarcula</taxon>
    </lineage>
</organism>
<keyword evidence="1" id="KW-1133">Transmembrane helix</keyword>
<keyword evidence="1" id="KW-0812">Transmembrane</keyword>
<protein>
    <submittedName>
        <fullName evidence="2">Uncharacterized protein</fullName>
    </submittedName>
</protein>
<dbReference type="EMBL" id="JAHQXE010000001">
    <property type="protein sequence ID" value="MBV0900770.1"/>
    <property type="molecule type" value="Genomic_DNA"/>
</dbReference>
<reference evidence="2" key="1">
    <citation type="submission" date="2021-06" db="EMBL/GenBank/DDBJ databases">
        <title>New haloarchaea isolates fom saline soil.</title>
        <authorList>
            <person name="Duran-Viseras A."/>
            <person name="Sanchez-Porro C.S."/>
            <person name="Ventosa A."/>
        </authorList>
    </citation>
    <scope>NUCLEOTIDE SEQUENCE</scope>
    <source>
        <strain evidence="2">JCM 18369</strain>
    </source>
</reference>